<proteinExistence type="predicted"/>
<organism evidence="1 2">
    <name type="scientific">Nocardiopsis gilva YIM 90087</name>
    <dbReference type="NCBI Taxonomy" id="1235441"/>
    <lineage>
        <taxon>Bacteria</taxon>
        <taxon>Bacillati</taxon>
        <taxon>Actinomycetota</taxon>
        <taxon>Actinomycetes</taxon>
        <taxon>Streptosporangiales</taxon>
        <taxon>Nocardiopsidaceae</taxon>
        <taxon>Nocardiopsis</taxon>
    </lineage>
</organism>
<dbReference type="AlphaFoldDB" id="A0A223S079"/>
<dbReference type="RefSeq" id="WP_017619542.1">
    <property type="nucleotide sequence ID" value="NZ_ANBG01000245.1"/>
</dbReference>
<gene>
    <name evidence="1" type="ORF">CDO52_00930</name>
</gene>
<dbReference type="KEGG" id="ngv:CDO52_00930"/>
<name>A0A223S079_9ACTN</name>
<keyword evidence="2" id="KW-1185">Reference proteome</keyword>
<protein>
    <submittedName>
        <fullName evidence="1">Uncharacterized protein</fullName>
    </submittedName>
</protein>
<accession>A0A223S079</accession>
<dbReference type="EMBL" id="CP022753">
    <property type="protein sequence ID" value="ASU81543.1"/>
    <property type="molecule type" value="Genomic_DNA"/>
</dbReference>
<evidence type="ECO:0000313" key="1">
    <source>
        <dbReference type="EMBL" id="ASU81543.1"/>
    </source>
</evidence>
<reference evidence="1 2" key="1">
    <citation type="submission" date="2017-08" db="EMBL/GenBank/DDBJ databases">
        <title>The complete genome sequence of Nocardiopsis gilva YIM 90087.</title>
        <authorList>
            <person name="Yin M."/>
            <person name="Tang S."/>
        </authorList>
    </citation>
    <scope>NUCLEOTIDE SEQUENCE [LARGE SCALE GENOMIC DNA]</scope>
    <source>
        <strain evidence="1 2">YIM 90087</strain>
    </source>
</reference>
<dbReference type="Proteomes" id="UP000215005">
    <property type="component" value="Chromosome"/>
</dbReference>
<evidence type="ECO:0000313" key="2">
    <source>
        <dbReference type="Proteomes" id="UP000215005"/>
    </source>
</evidence>
<sequence>MTLGELQRLIDAYIESHPGAEHQPVVTGPPDRDDRHRVLSQPIGTVRGVGVPVAYIYTLEV</sequence>